<protein>
    <submittedName>
        <fullName evidence="1">Uncharacterized protein</fullName>
    </submittedName>
</protein>
<accession>E7C3U8</accession>
<reference evidence="1" key="1">
    <citation type="submission" date="2010-01" db="EMBL/GenBank/DDBJ databases">
        <title>Genome fragments of uncultured bacteria from the North Pacific subtropical Gyre.</title>
        <authorList>
            <person name="Pham V.D."/>
            <person name="Delong E.F."/>
        </authorList>
    </citation>
    <scope>NUCLEOTIDE SEQUENCE</scope>
</reference>
<proteinExistence type="predicted"/>
<sequence length="28" mass="3268">MKKLSRFIQERHGLVITVKKDISLTRIG</sequence>
<dbReference type="AlphaFoldDB" id="E7C3U8"/>
<organism evidence="1">
    <name type="scientific">uncultured Planctomycetales bacterium HF0200_11L05</name>
    <dbReference type="NCBI Taxonomy" id="723607"/>
    <lineage>
        <taxon>Bacteria</taxon>
        <taxon>Pseudomonadati</taxon>
        <taxon>Planctomycetota</taxon>
        <taxon>Planctomycetia</taxon>
        <taxon>Planctomycetales</taxon>
        <taxon>environmental samples</taxon>
    </lineage>
</organism>
<name>E7C3U8_9BACT</name>
<evidence type="ECO:0000313" key="1">
    <source>
        <dbReference type="EMBL" id="ADI22122.1"/>
    </source>
</evidence>
<dbReference type="EMBL" id="GU567975">
    <property type="protein sequence ID" value="ADI22122.1"/>
    <property type="molecule type" value="Genomic_DNA"/>
</dbReference>